<dbReference type="Proteomes" id="UP000440578">
    <property type="component" value="Unassembled WGS sequence"/>
</dbReference>
<evidence type="ECO:0000313" key="3">
    <source>
        <dbReference type="Proteomes" id="UP000440578"/>
    </source>
</evidence>
<dbReference type="AlphaFoldDB" id="A0A6A4X4F1"/>
<feature type="compositionally biased region" description="Low complexity" evidence="1">
    <location>
        <begin position="29"/>
        <end position="43"/>
    </location>
</feature>
<sequence length="168" mass="18421">MTAVAEKVSQQVASHIRLIPRLKGKSVIPSGRRPSPLSRPVGSKTLESCTAECPPQHVIKVSVTRVAARTLGTGETVVAQSVNGAMAELTVMRFAYRRPEPQRHCYPHSFIIQMESQTGDGECLHPGGSVGLCSSKKTRPDHLVCPVQQTFLRHLRERLIPSTLFALF</sequence>
<dbReference type="EMBL" id="VIIS01000107">
    <property type="protein sequence ID" value="KAF0313173.1"/>
    <property type="molecule type" value="Genomic_DNA"/>
</dbReference>
<organism evidence="2 3">
    <name type="scientific">Amphibalanus amphitrite</name>
    <name type="common">Striped barnacle</name>
    <name type="synonym">Balanus amphitrite</name>
    <dbReference type="NCBI Taxonomy" id="1232801"/>
    <lineage>
        <taxon>Eukaryota</taxon>
        <taxon>Metazoa</taxon>
        <taxon>Ecdysozoa</taxon>
        <taxon>Arthropoda</taxon>
        <taxon>Crustacea</taxon>
        <taxon>Multicrustacea</taxon>
        <taxon>Cirripedia</taxon>
        <taxon>Thoracica</taxon>
        <taxon>Thoracicalcarea</taxon>
        <taxon>Balanomorpha</taxon>
        <taxon>Balanoidea</taxon>
        <taxon>Balanidae</taxon>
        <taxon>Amphibalaninae</taxon>
        <taxon>Amphibalanus</taxon>
    </lineage>
</organism>
<evidence type="ECO:0000256" key="1">
    <source>
        <dbReference type="SAM" id="MobiDB-lite"/>
    </source>
</evidence>
<name>A0A6A4X4F1_AMPAM</name>
<feature type="region of interest" description="Disordered" evidence="1">
    <location>
        <begin position="25"/>
        <end position="48"/>
    </location>
</feature>
<evidence type="ECO:0000313" key="2">
    <source>
        <dbReference type="EMBL" id="KAF0313173.1"/>
    </source>
</evidence>
<reference evidence="2 3" key="1">
    <citation type="submission" date="2019-07" db="EMBL/GenBank/DDBJ databases">
        <title>Draft genome assembly of a fouling barnacle, Amphibalanus amphitrite (Darwin, 1854): The first reference genome for Thecostraca.</title>
        <authorList>
            <person name="Kim W."/>
        </authorList>
    </citation>
    <scope>NUCLEOTIDE SEQUENCE [LARGE SCALE GENOMIC DNA]</scope>
    <source>
        <strain evidence="2">SNU_AA5</strain>
        <tissue evidence="2">Soma without cirri and trophi</tissue>
    </source>
</reference>
<gene>
    <name evidence="2" type="ORF">FJT64_016246</name>
</gene>
<keyword evidence="3" id="KW-1185">Reference proteome</keyword>
<accession>A0A6A4X4F1</accession>
<proteinExistence type="predicted"/>
<comment type="caution">
    <text evidence="2">The sequence shown here is derived from an EMBL/GenBank/DDBJ whole genome shotgun (WGS) entry which is preliminary data.</text>
</comment>
<protein>
    <submittedName>
        <fullName evidence="2">Uncharacterized protein</fullName>
    </submittedName>
</protein>